<name>A0AAD9S5E6_PHOAM</name>
<gene>
    <name evidence="1" type="ORF">N8I77_011351</name>
</gene>
<protein>
    <submittedName>
        <fullName evidence="1">Uncharacterized protein</fullName>
    </submittedName>
</protein>
<keyword evidence="2" id="KW-1185">Reference proteome</keyword>
<reference evidence="1" key="1">
    <citation type="submission" date="2023-06" db="EMBL/GenBank/DDBJ databases">
        <authorList>
            <person name="Noh H."/>
        </authorList>
    </citation>
    <scope>NUCLEOTIDE SEQUENCE</scope>
    <source>
        <strain evidence="1">DUCC20226</strain>
    </source>
</reference>
<evidence type="ECO:0000313" key="2">
    <source>
        <dbReference type="Proteomes" id="UP001265746"/>
    </source>
</evidence>
<accession>A0AAD9S5E6</accession>
<sequence>MDLIAILDLDVLQPAKSSVLLALEHCNSNNFSQQLLSVDDALEALKKSKQALTLELQAPNDQSCATKSEAYKQSLPDLNKLLLRFEELQKDARHAFNLRARPLLQNKGILDLATELQLKVFDHIKGNFEKTECPCHINWSEINDVKNLRLTCRLFCNNVSHLLIPCLHISLNMSSLQHMEKVMRHPTISPGVRLFRIHMATREVSLAEDFQVFSSHICRYIQLRIDDLEKELREDGIQDHKAKRMKDSLVEHRRVLSSCAPFADGNPFDEGSHLDEATLSLRRGYERHQELVQQQEEMLHSGYFARAVAAAAKRNSKEVWLLMTDNRFLTLAEELAESWGEWSLSIEIGDPDALVTDYCLPVGWSPQNRSDVREFPQSLLYELPLAMRAAGAFLVGIKVNIQMPLKFNLPMSQHQLSGLGKIAQSLEHFEFQFDEVQWLDSEAGPDAVASLFTYLSASMGAQNVPKLVLNFHTIEELNPRSTQITVGPLLVSKTWKRLEFIHLERMSMHLHELKKLVGLLKMGTKLRLERIYLVSGTWAAALDRLRAKAGLGSMLRNASGAECDEMTDEEYRDIFGDLYGGWWHMGAGKIKVEQYITRVEGVKNPLRRDDEATEATAEP</sequence>
<dbReference type="Proteomes" id="UP001265746">
    <property type="component" value="Unassembled WGS sequence"/>
</dbReference>
<proteinExistence type="predicted"/>
<comment type="caution">
    <text evidence="1">The sequence shown here is derived from an EMBL/GenBank/DDBJ whole genome shotgun (WGS) entry which is preliminary data.</text>
</comment>
<organism evidence="1 2">
    <name type="scientific">Phomopsis amygdali</name>
    <name type="common">Fusicoccum amygdali</name>
    <dbReference type="NCBI Taxonomy" id="1214568"/>
    <lineage>
        <taxon>Eukaryota</taxon>
        <taxon>Fungi</taxon>
        <taxon>Dikarya</taxon>
        <taxon>Ascomycota</taxon>
        <taxon>Pezizomycotina</taxon>
        <taxon>Sordariomycetes</taxon>
        <taxon>Sordariomycetidae</taxon>
        <taxon>Diaporthales</taxon>
        <taxon>Diaporthaceae</taxon>
        <taxon>Diaporthe</taxon>
    </lineage>
</organism>
<evidence type="ECO:0000313" key="1">
    <source>
        <dbReference type="EMBL" id="KAK2599612.1"/>
    </source>
</evidence>
<dbReference type="AlphaFoldDB" id="A0AAD9S5E6"/>
<dbReference type="EMBL" id="JAUJFL010000007">
    <property type="protein sequence ID" value="KAK2599612.1"/>
    <property type="molecule type" value="Genomic_DNA"/>
</dbReference>